<comment type="caution">
    <text evidence="2">The sequence shown here is derived from an EMBL/GenBank/DDBJ whole genome shotgun (WGS) entry which is preliminary data.</text>
</comment>
<dbReference type="GO" id="GO:0004672">
    <property type="term" value="F:protein kinase activity"/>
    <property type="evidence" value="ECO:0007669"/>
    <property type="project" value="InterPro"/>
</dbReference>
<proteinExistence type="predicted"/>
<keyword evidence="3" id="KW-1185">Reference proteome</keyword>
<accession>A0A2G5SD81</accession>
<dbReference type="SUPFAM" id="SSF56112">
    <property type="entry name" value="Protein kinase-like (PK-like)"/>
    <property type="match status" value="1"/>
</dbReference>
<feature type="domain" description="Protein kinase" evidence="1">
    <location>
        <begin position="33"/>
        <end position="249"/>
    </location>
</feature>
<sequence>MGTEIIELKMYVKSELQLVKTRISKNDILNNSYQVTEMVNMGYFCVIFSARDLKTNTTVAVKNLKCEGEADLKAEFEYLTLLSSFKYCPTPLAFGEDPEVTSFFVLSMERESLYELKFKNDNNKFSPKTTSLILFHAQVALKAIHQAGIVHGDVTMMNIALPKSLGKGRIIFSDYGCSVPINPISSRSDISNLLMVTGIASKENKTLTECRDAFENHPCTTVENLLEMVADETMFGPNAPFDWELEKLE</sequence>
<dbReference type="STRING" id="1611254.A0A2G5SD81"/>
<reference evidence="3" key="1">
    <citation type="submission" date="2017-10" db="EMBL/GenBank/DDBJ databases">
        <title>Rapid genome shrinkage in a self-fertile nematode reveals novel sperm competition proteins.</title>
        <authorList>
            <person name="Yin D."/>
            <person name="Schwarz E.M."/>
            <person name="Thomas C.G."/>
            <person name="Felde R.L."/>
            <person name="Korf I.F."/>
            <person name="Cutter A.D."/>
            <person name="Schartner C.M."/>
            <person name="Ralston E.J."/>
            <person name="Meyer B.J."/>
            <person name="Haag E.S."/>
        </authorList>
    </citation>
    <scope>NUCLEOTIDE SEQUENCE [LARGE SCALE GENOMIC DNA]</scope>
    <source>
        <strain evidence="3">JU1422</strain>
    </source>
</reference>
<organism evidence="2 3">
    <name type="scientific">Caenorhabditis nigoni</name>
    <dbReference type="NCBI Taxonomy" id="1611254"/>
    <lineage>
        <taxon>Eukaryota</taxon>
        <taxon>Metazoa</taxon>
        <taxon>Ecdysozoa</taxon>
        <taxon>Nematoda</taxon>
        <taxon>Chromadorea</taxon>
        <taxon>Rhabditida</taxon>
        <taxon>Rhabditina</taxon>
        <taxon>Rhabditomorpha</taxon>
        <taxon>Rhabditoidea</taxon>
        <taxon>Rhabditidae</taxon>
        <taxon>Peloderinae</taxon>
        <taxon>Caenorhabditis</taxon>
    </lineage>
</organism>
<dbReference type="OrthoDB" id="5979581at2759"/>
<dbReference type="InterPro" id="IPR011009">
    <property type="entry name" value="Kinase-like_dom_sf"/>
</dbReference>
<gene>
    <name evidence="2" type="ORF">B9Z55_027942</name>
</gene>
<dbReference type="PROSITE" id="PS50011">
    <property type="entry name" value="PROTEIN_KINASE_DOM"/>
    <property type="match status" value="1"/>
</dbReference>
<evidence type="ECO:0000313" key="3">
    <source>
        <dbReference type="Proteomes" id="UP000230233"/>
    </source>
</evidence>
<dbReference type="SMART" id="SM00220">
    <property type="entry name" value="S_TKc"/>
    <property type="match status" value="1"/>
</dbReference>
<dbReference type="Gene3D" id="3.30.200.20">
    <property type="entry name" value="Phosphorylase Kinase, domain 1"/>
    <property type="match status" value="1"/>
</dbReference>
<dbReference type="AlphaFoldDB" id="A0A2G5SD81"/>
<evidence type="ECO:0000313" key="2">
    <source>
        <dbReference type="EMBL" id="PIC13048.1"/>
    </source>
</evidence>
<dbReference type="GO" id="GO:0005524">
    <property type="term" value="F:ATP binding"/>
    <property type="evidence" value="ECO:0007669"/>
    <property type="project" value="InterPro"/>
</dbReference>
<dbReference type="Pfam" id="PF00069">
    <property type="entry name" value="Pkinase"/>
    <property type="match status" value="1"/>
</dbReference>
<dbReference type="EMBL" id="PDUG01000015">
    <property type="protein sequence ID" value="PIC13048.1"/>
    <property type="molecule type" value="Genomic_DNA"/>
</dbReference>
<evidence type="ECO:0000259" key="1">
    <source>
        <dbReference type="PROSITE" id="PS50011"/>
    </source>
</evidence>
<name>A0A2G5SD81_9PELO</name>
<dbReference type="Proteomes" id="UP000230233">
    <property type="component" value="Unassembled WGS sequence"/>
</dbReference>
<protein>
    <recommendedName>
        <fullName evidence="1">Protein kinase domain-containing protein</fullName>
    </recommendedName>
</protein>
<dbReference type="Gene3D" id="1.10.510.10">
    <property type="entry name" value="Transferase(Phosphotransferase) domain 1"/>
    <property type="match status" value="1"/>
</dbReference>
<dbReference type="InterPro" id="IPR000719">
    <property type="entry name" value="Prot_kinase_dom"/>
</dbReference>